<dbReference type="InterPro" id="IPR036895">
    <property type="entry name" value="Uracil-DNA_glycosylase-like_sf"/>
</dbReference>
<evidence type="ECO:0000313" key="11">
    <source>
        <dbReference type="Proteomes" id="UP000664771"/>
    </source>
</evidence>
<evidence type="ECO:0000256" key="8">
    <source>
        <dbReference type="SAM" id="MobiDB-lite"/>
    </source>
</evidence>
<proteinExistence type="predicted"/>
<keyword evidence="3" id="KW-0227">DNA damage</keyword>
<dbReference type="InterPro" id="IPR051536">
    <property type="entry name" value="UDG_Type-4/5"/>
</dbReference>
<dbReference type="CDD" id="cd10030">
    <property type="entry name" value="UDG-F4_TTUDGA_SPO1dp_like"/>
    <property type="match status" value="1"/>
</dbReference>
<evidence type="ECO:0000256" key="6">
    <source>
        <dbReference type="ARBA" id="ARBA00023014"/>
    </source>
</evidence>
<gene>
    <name evidence="10" type="ORF">J2D73_03540</name>
</gene>
<feature type="compositionally biased region" description="Low complexity" evidence="8">
    <location>
        <begin position="57"/>
        <end position="69"/>
    </location>
</feature>
<evidence type="ECO:0000259" key="9">
    <source>
        <dbReference type="SMART" id="SM00986"/>
    </source>
</evidence>
<dbReference type="PANTHER" id="PTHR33693:SF1">
    <property type="entry name" value="TYPE-4 URACIL-DNA GLYCOSYLASE"/>
    <property type="match status" value="1"/>
</dbReference>
<evidence type="ECO:0000313" key="10">
    <source>
        <dbReference type="EMBL" id="MBO1358874.1"/>
    </source>
</evidence>
<keyword evidence="7" id="KW-0234">DNA repair</keyword>
<dbReference type="SMART" id="SM00987">
    <property type="entry name" value="UreE_C"/>
    <property type="match status" value="1"/>
</dbReference>
<evidence type="ECO:0000256" key="1">
    <source>
        <dbReference type="ARBA" id="ARBA00022485"/>
    </source>
</evidence>
<sequence>MEREIAQAPSRADIAALMRMQIEWGVDAILDDAPHDRFADSARNTVKPPAEVAEARASAASVGAGQAGREPATGAQATVASASPSARNVATAGAEPALPDVATLLGLSTVEALAAAIESFDGCTLRTTATHTVLPRGPVGARLMVIGDAPDADEDRSGAPFSGASGALFDRMLSSIGLCREEMALASSIPWRPPGGRPPSRTESLACRPLLLRAIGLYQPERLLLCGGLATRMILGEDANPGRLRGRWRMSGWGEEWGPERPALPIRHPLQLRVGSSARREIWNDLLLLSVTLDELR</sequence>
<dbReference type="EMBL" id="JAFVMF010000003">
    <property type="protein sequence ID" value="MBO1358874.1"/>
    <property type="molecule type" value="Genomic_DNA"/>
</dbReference>
<keyword evidence="1" id="KW-0004">4Fe-4S</keyword>
<organism evidence="10 11">
    <name type="scientific">Acetobacter sacchari</name>
    <dbReference type="NCBI Taxonomy" id="2661687"/>
    <lineage>
        <taxon>Bacteria</taxon>
        <taxon>Pseudomonadati</taxon>
        <taxon>Pseudomonadota</taxon>
        <taxon>Alphaproteobacteria</taxon>
        <taxon>Acetobacterales</taxon>
        <taxon>Acetobacteraceae</taxon>
        <taxon>Acetobacter</taxon>
    </lineage>
</organism>
<evidence type="ECO:0000256" key="3">
    <source>
        <dbReference type="ARBA" id="ARBA00022763"/>
    </source>
</evidence>
<name>A0ABS3LSI8_9PROT</name>
<keyword evidence="2" id="KW-0479">Metal-binding</keyword>
<keyword evidence="6" id="KW-0411">Iron-sulfur</keyword>
<evidence type="ECO:0000256" key="2">
    <source>
        <dbReference type="ARBA" id="ARBA00022723"/>
    </source>
</evidence>
<keyword evidence="11" id="KW-1185">Reference proteome</keyword>
<evidence type="ECO:0000256" key="7">
    <source>
        <dbReference type="ARBA" id="ARBA00023204"/>
    </source>
</evidence>
<accession>A0ABS3LSI8</accession>
<evidence type="ECO:0000256" key="4">
    <source>
        <dbReference type="ARBA" id="ARBA00022801"/>
    </source>
</evidence>
<keyword evidence="4" id="KW-0378">Hydrolase</keyword>
<dbReference type="Gene3D" id="3.40.470.10">
    <property type="entry name" value="Uracil-DNA glycosylase-like domain"/>
    <property type="match status" value="1"/>
</dbReference>
<dbReference type="Pfam" id="PF03167">
    <property type="entry name" value="UDG"/>
    <property type="match status" value="1"/>
</dbReference>
<dbReference type="SUPFAM" id="SSF52141">
    <property type="entry name" value="Uracil-DNA glycosylase-like"/>
    <property type="match status" value="1"/>
</dbReference>
<reference evidence="10 11" key="1">
    <citation type="submission" date="2021-03" db="EMBL/GenBank/DDBJ databases">
        <title>The complete genome sequence of Acetobacter sacchari TBRC 11175.</title>
        <authorList>
            <person name="Charoenyingcharoen P."/>
            <person name="Yukphan P."/>
        </authorList>
    </citation>
    <scope>NUCLEOTIDE SEQUENCE [LARGE SCALE GENOMIC DNA]</scope>
    <source>
        <strain evidence="10 11">TBRC 11175</strain>
    </source>
</reference>
<dbReference type="PANTHER" id="PTHR33693">
    <property type="entry name" value="TYPE-5 URACIL-DNA GLYCOSYLASE"/>
    <property type="match status" value="1"/>
</dbReference>
<protein>
    <submittedName>
        <fullName evidence="10">Uracil-DNA glycosylase</fullName>
    </submittedName>
</protein>
<feature type="domain" description="Uracil-DNA glycosylase-like" evidence="9">
    <location>
        <begin position="134"/>
        <end position="287"/>
    </location>
</feature>
<dbReference type="RefSeq" id="WP_207879432.1">
    <property type="nucleotide sequence ID" value="NZ_JAFVMF010000003.1"/>
</dbReference>
<dbReference type="SMART" id="SM00986">
    <property type="entry name" value="UDG"/>
    <property type="match status" value="1"/>
</dbReference>
<feature type="region of interest" description="Disordered" evidence="8">
    <location>
        <begin position="57"/>
        <end position="80"/>
    </location>
</feature>
<evidence type="ECO:0000256" key="5">
    <source>
        <dbReference type="ARBA" id="ARBA00023004"/>
    </source>
</evidence>
<dbReference type="Proteomes" id="UP000664771">
    <property type="component" value="Unassembled WGS sequence"/>
</dbReference>
<comment type="caution">
    <text evidence="10">The sequence shown here is derived from an EMBL/GenBank/DDBJ whole genome shotgun (WGS) entry which is preliminary data.</text>
</comment>
<keyword evidence="5" id="KW-0408">Iron</keyword>
<dbReference type="InterPro" id="IPR005122">
    <property type="entry name" value="Uracil-DNA_glycosylase-like"/>
</dbReference>